<evidence type="ECO:0000256" key="3">
    <source>
        <dbReference type="ARBA" id="ARBA00022630"/>
    </source>
</evidence>
<dbReference type="UniPathway" id="UPA00276">
    <property type="reaction ID" value="UER00406"/>
</dbReference>
<dbReference type="Gene3D" id="2.40.30.30">
    <property type="entry name" value="Riboflavin kinase-like"/>
    <property type="match status" value="1"/>
</dbReference>
<sequence>MEGLLQKKVNSSVKLIHLTHPHEQNKLELPPTVMALGFFDGIHLGHQCVIRTAKQIADERGYKSAVMTFYPHPSVVLGKKEAHAEYITPMCDKEKIVENLGIDILYVIKFDESFAGLLPQQFVDDYIIGLNVKHVVAGFDYSYGRLGKGKMETLPFHARGEFTQTVIEKVEFQEEKVSSTALRKLIRNGEMEQIPSILGRAYTVGGTVVHGDKRGRQIGFPTANIGLSDEYLLPPVGVYAVRLKVHDGWYDGVCNIGYKPTFKEDERQLSIEVHLFEFNKDIYDQNVTVEWHMRIREEKKFNGIDELVEQIAKDKKIAQEYFANEKNILAFSNEK</sequence>
<dbReference type="Gene3D" id="3.40.50.620">
    <property type="entry name" value="HUPs"/>
    <property type="match status" value="1"/>
</dbReference>
<dbReference type="FunFam" id="2.40.30.30:FF:000004">
    <property type="entry name" value="Riboflavin biosynthesis protein"/>
    <property type="match status" value="1"/>
</dbReference>
<dbReference type="SUPFAM" id="SSF82114">
    <property type="entry name" value="Riboflavin kinase-like"/>
    <property type="match status" value="1"/>
</dbReference>
<keyword evidence="9 14" id="KW-0274">FAD</keyword>
<evidence type="ECO:0000256" key="2">
    <source>
        <dbReference type="ARBA" id="ARBA00005201"/>
    </source>
</evidence>
<comment type="catalytic activity">
    <reaction evidence="13 14">
        <text>FMN + ATP + H(+) = FAD + diphosphate</text>
        <dbReference type="Rhea" id="RHEA:17237"/>
        <dbReference type="ChEBI" id="CHEBI:15378"/>
        <dbReference type="ChEBI" id="CHEBI:30616"/>
        <dbReference type="ChEBI" id="CHEBI:33019"/>
        <dbReference type="ChEBI" id="CHEBI:57692"/>
        <dbReference type="ChEBI" id="CHEBI:58210"/>
        <dbReference type="EC" id="2.7.7.2"/>
    </reaction>
</comment>
<keyword evidence="8 14" id="KW-0418">Kinase</keyword>
<dbReference type="InterPro" id="IPR023468">
    <property type="entry name" value="Riboflavin_kinase"/>
</dbReference>
<proteinExistence type="inferred from homology"/>
<dbReference type="NCBIfam" id="NF004162">
    <property type="entry name" value="PRK05627.1-5"/>
    <property type="match status" value="1"/>
</dbReference>
<evidence type="ECO:0000256" key="14">
    <source>
        <dbReference type="PIRNR" id="PIRNR004491"/>
    </source>
</evidence>
<dbReference type="PIRSF" id="PIRSF004491">
    <property type="entry name" value="FAD_Synth"/>
    <property type="match status" value="1"/>
</dbReference>
<dbReference type="NCBIfam" id="NF004161">
    <property type="entry name" value="PRK05627.1-4"/>
    <property type="match status" value="1"/>
</dbReference>
<evidence type="ECO:0000313" key="16">
    <source>
        <dbReference type="EMBL" id="SCC56649.1"/>
    </source>
</evidence>
<comment type="similarity">
    <text evidence="14">Belongs to the ribF family.</text>
</comment>
<dbReference type="InterPro" id="IPR014729">
    <property type="entry name" value="Rossmann-like_a/b/a_fold"/>
</dbReference>
<organism evidence="16 17">
    <name type="scientific">Bacillus thuringiensis</name>
    <dbReference type="NCBI Taxonomy" id="1428"/>
    <lineage>
        <taxon>Bacteria</taxon>
        <taxon>Bacillati</taxon>
        <taxon>Bacillota</taxon>
        <taxon>Bacilli</taxon>
        <taxon>Bacillales</taxon>
        <taxon>Bacillaceae</taxon>
        <taxon>Bacillus</taxon>
        <taxon>Bacillus cereus group</taxon>
    </lineage>
</organism>
<keyword evidence="4 14" id="KW-0288">FMN</keyword>
<dbReference type="SUPFAM" id="SSF52374">
    <property type="entry name" value="Nucleotidylyl transferase"/>
    <property type="match status" value="1"/>
</dbReference>
<dbReference type="Proteomes" id="UP000195991">
    <property type="component" value="Unassembled WGS sequence"/>
</dbReference>
<evidence type="ECO:0000256" key="13">
    <source>
        <dbReference type="ARBA" id="ARBA00049494"/>
    </source>
</evidence>
<evidence type="ECO:0000259" key="15">
    <source>
        <dbReference type="SMART" id="SM00904"/>
    </source>
</evidence>
<evidence type="ECO:0000256" key="5">
    <source>
        <dbReference type="ARBA" id="ARBA00022679"/>
    </source>
</evidence>
<dbReference type="SMART" id="SM00904">
    <property type="entry name" value="Flavokinase"/>
    <property type="match status" value="1"/>
</dbReference>
<evidence type="ECO:0000256" key="7">
    <source>
        <dbReference type="ARBA" id="ARBA00022741"/>
    </source>
</evidence>
<dbReference type="GO" id="GO:0006747">
    <property type="term" value="P:FAD biosynthetic process"/>
    <property type="evidence" value="ECO:0007669"/>
    <property type="project" value="UniProtKB-UniRule"/>
</dbReference>
<reference evidence="16 17" key="1">
    <citation type="submission" date="2016-08" db="EMBL/GenBank/DDBJ databases">
        <authorList>
            <person name="Seilhamer J.J."/>
        </authorList>
    </citation>
    <scope>NUCLEOTIDE SEQUENCE [LARGE SCALE GENOMIC DNA]</scope>
    <source>
        <strain evidence="16 17">IEBC_T61001</strain>
    </source>
</reference>
<dbReference type="AlphaFoldDB" id="A0A1C4FKV6"/>
<dbReference type="FunFam" id="3.40.50.620:FF:000021">
    <property type="entry name" value="Riboflavin biosynthesis protein"/>
    <property type="match status" value="1"/>
</dbReference>
<dbReference type="CDD" id="cd02064">
    <property type="entry name" value="FAD_synthetase_N"/>
    <property type="match status" value="1"/>
</dbReference>
<keyword evidence="3 14" id="KW-0285">Flavoprotein</keyword>
<gene>
    <name evidence="16" type="ORF">BTT61001_04440</name>
</gene>
<dbReference type="GO" id="GO:0009231">
    <property type="term" value="P:riboflavin biosynthetic process"/>
    <property type="evidence" value="ECO:0007669"/>
    <property type="project" value="InterPro"/>
</dbReference>
<comment type="pathway">
    <text evidence="2 14">Cofactor biosynthesis; FMN biosynthesis; FMN from riboflavin (ATP route): step 1/1.</text>
</comment>
<keyword evidence="10 14" id="KW-0067">ATP-binding</keyword>
<dbReference type="PANTHER" id="PTHR22749:SF6">
    <property type="entry name" value="RIBOFLAVIN KINASE"/>
    <property type="match status" value="1"/>
</dbReference>
<dbReference type="Pfam" id="PF06574">
    <property type="entry name" value="FAD_syn"/>
    <property type="match status" value="1"/>
</dbReference>
<dbReference type="InterPro" id="IPR023465">
    <property type="entry name" value="Riboflavin_kinase_dom_sf"/>
</dbReference>
<dbReference type="NCBIfam" id="TIGR00125">
    <property type="entry name" value="cyt_tran_rel"/>
    <property type="match status" value="1"/>
</dbReference>
<dbReference type="Pfam" id="PF01687">
    <property type="entry name" value="Flavokinase"/>
    <property type="match status" value="1"/>
</dbReference>
<evidence type="ECO:0000256" key="9">
    <source>
        <dbReference type="ARBA" id="ARBA00022827"/>
    </source>
</evidence>
<dbReference type="UniPathway" id="UPA00277">
    <property type="reaction ID" value="UER00407"/>
</dbReference>
<evidence type="ECO:0000256" key="10">
    <source>
        <dbReference type="ARBA" id="ARBA00022840"/>
    </source>
</evidence>
<feature type="domain" description="Riboflavin kinase" evidence="15">
    <location>
        <begin position="197"/>
        <end position="323"/>
    </location>
</feature>
<dbReference type="GO" id="GO:0009398">
    <property type="term" value="P:FMN biosynthetic process"/>
    <property type="evidence" value="ECO:0007669"/>
    <property type="project" value="UniProtKB-UniRule"/>
</dbReference>
<dbReference type="EC" id="2.7.7.2" evidence="14"/>
<dbReference type="InterPro" id="IPR015864">
    <property type="entry name" value="FAD_synthase"/>
</dbReference>
<comment type="catalytic activity">
    <reaction evidence="12 14">
        <text>riboflavin + ATP = FMN + ADP + H(+)</text>
        <dbReference type="Rhea" id="RHEA:14357"/>
        <dbReference type="ChEBI" id="CHEBI:15378"/>
        <dbReference type="ChEBI" id="CHEBI:30616"/>
        <dbReference type="ChEBI" id="CHEBI:57986"/>
        <dbReference type="ChEBI" id="CHEBI:58210"/>
        <dbReference type="ChEBI" id="CHEBI:456216"/>
        <dbReference type="EC" id="2.7.1.26"/>
    </reaction>
</comment>
<dbReference type="InterPro" id="IPR015865">
    <property type="entry name" value="Riboflavin_kinase_bac/euk"/>
</dbReference>
<evidence type="ECO:0000256" key="12">
    <source>
        <dbReference type="ARBA" id="ARBA00047880"/>
    </source>
</evidence>
<dbReference type="GO" id="GO:0003919">
    <property type="term" value="F:FMN adenylyltransferase activity"/>
    <property type="evidence" value="ECO:0007669"/>
    <property type="project" value="UniProtKB-UniRule"/>
</dbReference>
<keyword evidence="11" id="KW-0511">Multifunctional enzyme</keyword>
<evidence type="ECO:0000256" key="8">
    <source>
        <dbReference type="ARBA" id="ARBA00022777"/>
    </source>
</evidence>
<keyword evidence="7 14" id="KW-0547">Nucleotide-binding</keyword>
<dbReference type="GO" id="GO:0008531">
    <property type="term" value="F:riboflavin kinase activity"/>
    <property type="evidence" value="ECO:0007669"/>
    <property type="project" value="UniProtKB-UniRule"/>
</dbReference>
<dbReference type="PANTHER" id="PTHR22749">
    <property type="entry name" value="RIBOFLAVIN KINASE/FMN ADENYLYLTRANSFERASE"/>
    <property type="match status" value="1"/>
</dbReference>
<evidence type="ECO:0000256" key="4">
    <source>
        <dbReference type="ARBA" id="ARBA00022643"/>
    </source>
</evidence>
<dbReference type="InterPro" id="IPR002606">
    <property type="entry name" value="Riboflavin_kinase_bac"/>
</dbReference>
<dbReference type="EC" id="2.7.1.26" evidence="14"/>
<evidence type="ECO:0000256" key="6">
    <source>
        <dbReference type="ARBA" id="ARBA00022695"/>
    </source>
</evidence>
<accession>A0A1C4FKV6</accession>
<evidence type="ECO:0000256" key="1">
    <source>
        <dbReference type="ARBA" id="ARBA00004726"/>
    </source>
</evidence>
<keyword evidence="6 14" id="KW-0548">Nucleotidyltransferase</keyword>
<evidence type="ECO:0000313" key="17">
    <source>
        <dbReference type="Proteomes" id="UP000195991"/>
    </source>
</evidence>
<dbReference type="EMBL" id="FMBI01000039">
    <property type="protein sequence ID" value="SCC56649.1"/>
    <property type="molecule type" value="Genomic_DNA"/>
</dbReference>
<dbReference type="NCBIfam" id="TIGR00083">
    <property type="entry name" value="ribF"/>
    <property type="match status" value="1"/>
</dbReference>
<name>A0A1C4FKV6_BACTU</name>
<comment type="pathway">
    <text evidence="1 14">Cofactor biosynthesis; FAD biosynthesis; FAD from FMN: step 1/1.</text>
</comment>
<dbReference type="GO" id="GO:0005524">
    <property type="term" value="F:ATP binding"/>
    <property type="evidence" value="ECO:0007669"/>
    <property type="project" value="UniProtKB-UniRule"/>
</dbReference>
<protein>
    <recommendedName>
        <fullName evidence="14">Riboflavin biosynthesis protein</fullName>
    </recommendedName>
    <domain>
        <recommendedName>
            <fullName evidence="14">Riboflavin kinase</fullName>
            <ecNumber evidence="14">2.7.1.26</ecNumber>
        </recommendedName>
        <alternativeName>
            <fullName evidence="14">Flavokinase</fullName>
        </alternativeName>
    </domain>
    <domain>
        <recommendedName>
            <fullName evidence="14">FMN adenylyltransferase</fullName>
            <ecNumber evidence="14">2.7.7.2</ecNumber>
        </recommendedName>
        <alternativeName>
            <fullName evidence="14">FAD pyrophosphorylase</fullName>
        </alternativeName>
        <alternativeName>
            <fullName evidence="14">FAD synthase</fullName>
        </alternativeName>
    </domain>
</protein>
<dbReference type="InterPro" id="IPR004821">
    <property type="entry name" value="Cyt_trans-like"/>
</dbReference>
<keyword evidence="5 14" id="KW-0808">Transferase</keyword>
<evidence type="ECO:0000256" key="11">
    <source>
        <dbReference type="ARBA" id="ARBA00023268"/>
    </source>
</evidence>